<evidence type="ECO:0000256" key="3">
    <source>
        <dbReference type="ARBA" id="ARBA00022792"/>
    </source>
</evidence>
<feature type="compositionally biased region" description="Basic and acidic residues" evidence="8">
    <location>
        <begin position="478"/>
        <end position="493"/>
    </location>
</feature>
<feature type="region of interest" description="Disordered" evidence="8">
    <location>
        <begin position="53"/>
        <end position="72"/>
    </location>
</feature>
<dbReference type="GO" id="GO:0043022">
    <property type="term" value="F:ribosome binding"/>
    <property type="evidence" value="ECO:0007669"/>
    <property type="project" value="InterPro"/>
</dbReference>
<accession>A0A9W6SXV6</accession>
<gene>
    <name evidence="11" type="ORF">Cboi02_000227200</name>
</gene>
<dbReference type="PANTHER" id="PTHR14009">
    <property type="entry name" value="LEUCINE ZIPPER-EF-HAND CONTAINING TRANSMEMBRANE PROTEIN"/>
    <property type="match status" value="1"/>
</dbReference>
<evidence type="ECO:0000259" key="10">
    <source>
        <dbReference type="PROSITE" id="PS51758"/>
    </source>
</evidence>
<dbReference type="PROSITE" id="PS51758">
    <property type="entry name" value="LETM1_RBD"/>
    <property type="match status" value="1"/>
</dbReference>
<protein>
    <submittedName>
        <fullName evidence="11">Unnamed protein product</fullName>
    </submittedName>
</protein>
<sequence length="517" mass="59055">MLVSNTLRRNNCLKLSINLINNNNSHSIIKINGINNNNIIISPLNLRFISTKQEQAKEPQETKQPKENDKIESISPSASDKILIKNDVVETKLVENNSNGTDEKKESLWTKIKHEANHYWNGTKLLGYEIKISSKLFIKMLSGYELTRRETSQLTRTTSDLLRLIPFSVLVVIPFAELLIPIIVKIFPNFLPSTYESEKDRKKKTVSLAKTRKLTSDFIQKTVTESGLNLPKKIDEEDKKHFIQFFKVVQEGIHKPTPEELIKVARCFKNDQVLDNLSRPQLMAMAKYMSLTPFGTDEMLRYQIRYKLLQIIKDDKAIDYEGVESLSIPELKSACALRGIKTVGTSPARLRDDLKIWLDLRLRQKIPSSLLILSSTFTYGDHADDLESYYDALLGVLSSIPDELYNMAKLDLITSDNNKSDPKLKLNILKEQQELIKEEEEQNKNSFKIVKDDLKLSDYEEEKETTTTPPPTDAAETEPTKDTTKTESTKDTTKTTTTTSTTTTTNNNTENKQKDEK</sequence>
<comment type="subcellular location">
    <subcellularLocation>
        <location evidence="1">Mitochondrion inner membrane</location>
        <topology evidence="1">Single-pass membrane protein</topology>
    </subcellularLocation>
</comment>
<evidence type="ECO:0000256" key="4">
    <source>
        <dbReference type="ARBA" id="ARBA00022989"/>
    </source>
</evidence>
<keyword evidence="3" id="KW-0999">Mitochondrion inner membrane</keyword>
<dbReference type="Proteomes" id="UP001165120">
    <property type="component" value="Unassembled WGS sequence"/>
</dbReference>
<keyword evidence="4 9" id="KW-1133">Transmembrane helix</keyword>
<feature type="domain" description="Letm1 RBD" evidence="10">
    <location>
        <begin position="207"/>
        <end position="402"/>
    </location>
</feature>
<dbReference type="EMBL" id="BSXN01000658">
    <property type="protein sequence ID" value="GME69380.1"/>
    <property type="molecule type" value="Genomic_DNA"/>
</dbReference>
<evidence type="ECO:0000256" key="8">
    <source>
        <dbReference type="SAM" id="MobiDB-lite"/>
    </source>
</evidence>
<dbReference type="GO" id="GO:0030003">
    <property type="term" value="P:intracellular monoatomic cation homeostasis"/>
    <property type="evidence" value="ECO:0007669"/>
    <property type="project" value="TreeGrafter"/>
</dbReference>
<keyword evidence="2 9" id="KW-0812">Transmembrane</keyword>
<dbReference type="AlphaFoldDB" id="A0A9W6SXV6"/>
<keyword evidence="6 9" id="KW-0472">Membrane</keyword>
<comment type="caution">
    <text evidence="11">The sequence shown here is derived from an EMBL/GenBank/DDBJ whole genome shotgun (WGS) entry which is preliminary data.</text>
</comment>
<reference evidence="11" key="1">
    <citation type="submission" date="2023-04" db="EMBL/GenBank/DDBJ databases">
        <title>Candida boidinii NBRC 10035.</title>
        <authorList>
            <person name="Ichikawa N."/>
            <person name="Sato H."/>
            <person name="Tonouchi N."/>
        </authorList>
    </citation>
    <scope>NUCLEOTIDE SEQUENCE</scope>
    <source>
        <strain evidence="11">NBRC 10035</strain>
    </source>
</reference>
<name>A0A9W6SXV6_CANBO</name>
<feature type="region of interest" description="Disordered" evidence="8">
    <location>
        <begin position="458"/>
        <end position="517"/>
    </location>
</feature>
<dbReference type="InterPro" id="IPR044202">
    <property type="entry name" value="LETM1/MDM38-like"/>
</dbReference>
<feature type="transmembrane region" description="Helical" evidence="9">
    <location>
        <begin position="161"/>
        <end position="184"/>
    </location>
</feature>
<evidence type="ECO:0000256" key="6">
    <source>
        <dbReference type="ARBA" id="ARBA00023136"/>
    </source>
</evidence>
<evidence type="ECO:0000256" key="2">
    <source>
        <dbReference type="ARBA" id="ARBA00022692"/>
    </source>
</evidence>
<evidence type="ECO:0000313" key="11">
    <source>
        <dbReference type="EMBL" id="GME69380.1"/>
    </source>
</evidence>
<dbReference type="Pfam" id="PF07766">
    <property type="entry name" value="LETM1_RBD"/>
    <property type="match status" value="1"/>
</dbReference>
<feature type="compositionally biased region" description="Low complexity" evidence="8">
    <location>
        <begin position="494"/>
        <end position="510"/>
    </location>
</feature>
<feature type="compositionally biased region" description="Basic and acidic residues" evidence="8">
    <location>
        <begin position="54"/>
        <end position="72"/>
    </location>
</feature>
<organism evidence="11 12">
    <name type="scientific">Candida boidinii</name>
    <name type="common">Yeast</name>
    <dbReference type="NCBI Taxonomy" id="5477"/>
    <lineage>
        <taxon>Eukaryota</taxon>
        <taxon>Fungi</taxon>
        <taxon>Dikarya</taxon>
        <taxon>Ascomycota</taxon>
        <taxon>Saccharomycotina</taxon>
        <taxon>Pichiomycetes</taxon>
        <taxon>Pichiales</taxon>
        <taxon>Pichiaceae</taxon>
        <taxon>Ogataea</taxon>
        <taxon>Ogataea/Candida clade</taxon>
    </lineage>
</organism>
<evidence type="ECO:0000256" key="9">
    <source>
        <dbReference type="SAM" id="Phobius"/>
    </source>
</evidence>
<proteinExistence type="predicted"/>
<evidence type="ECO:0000256" key="1">
    <source>
        <dbReference type="ARBA" id="ARBA00004434"/>
    </source>
</evidence>
<dbReference type="InterPro" id="IPR033122">
    <property type="entry name" value="LETM1-like_RBD"/>
</dbReference>
<evidence type="ECO:0000256" key="5">
    <source>
        <dbReference type="ARBA" id="ARBA00023128"/>
    </source>
</evidence>
<dbReference type="PANTHER" id="PTHR14009:SF1">
    <property type="entry name" value="MITOCHONDRIAL PROTON_CALCIUM EXCHANGER PROTEIN"/>
    <property type="match status" value="1"/>
</dbReference>
<evidence type="ECO:0000256" key="7">
    <source>
        <dbReference type="PROSITE-ProRule" id="PRU01094"/>
    </source>
</evidence>
<dbReference type="GO" id="GO:0005743">
    <property type="term" value="C:mitochondrial inner membrane"/>
    <property type="evidence" value="ECO:0007669"/>
    <property type="project" value="UniProtKB-SubCell"/>
</dbReference>
<keyword evidence="5 7" id="KW-0496">Mitochondrion</keyword>
<keyword evidence="12" id="KW-1185">Reference proteome</keyword>
<evidence type="ECO:0000313" key="12">
    <source>
        <dbReference type="Proteomes" id="UP001165120"/>
    </source>
</evidence>